<proteinExistence type="predicted"/>
<evidence type="ECO:0000313" key="2">
    <source>
        <dbReference type="EMBL" id="KAJ3654611.1"/>
    </source>
</evidence>
<accession>A0AA38II81</accession>
<keyword evidence="1" id="KW-0732">Signal</keyword>
<feature type="signal peptide" evidence="1">
    <location>
        <begin position="1"/>
        <end position="20"/>
    </location>
</feature>
<sequence>MFGKYFLLSLVLGVFYSGEAGLLDSAGLLDLDLLDEEVSRVRRDATLTETDDEVWTKRWKSWCNIIEKTSKRSFNISVIGWENVYDASGNIKQVNSLELAFPVRKGAETVKMLKDQNYRELHDRSVQYEVARVLEVYKRIGAQGVMVDVFLEARDEHLQNRDDSSSLLHWTPDSTYFRIDGLVTYSKTQNATDEEVEKFVEELRSKSLLLQPVDDAESSSPSVSVTSWQASDEIILAGPRILATTILDTKQQPEDFLPKRLAQEFDLHFPNYDWSVLVNPGEFYLDKDVWIKLSTHGFDFHEGQDDIYFIYGIKI</sequence>
<evidence type="ECO:0000313" key="3">
    <source>
        <dbReference type="Proteomes" id="UP001168821"/>
    </source>
</evidence>
<organism evidence="2 3">
    <name type="scientific">Zophobas morio</name>
    <dbReference type="NCBI Taxonomy" id="2755281"/>
    <lineage>
        <taxon>Eukaryota</taxon>
        <taxon>Metazoa</taxon>
        <taxon>Ecdysozoa</taxon>
        <taxon>Arthropoda</taxon>
        <taxon>Hexapoda</taxon>
        <taxon>Insecta</taxon>
        <taxon>Pterygota</taxon>
        <taxon>Neoptera</taxon>
        <taxon>Endopterygota</taxon>
        <taxon>Coleoptera</taxon>
        <taxon>Polyphaga</taxon>
        <taxon>Cucujiformia</taxon>
        <taxon>Tenebrionidae</taxon>
        <taxon>Zophobas</taxon>
    </lineage>
</organism>
<gene>
    <name evidence="2" type="ORF">Zmor_013786</name>
</gene>
<dbReference type="Proteomes" id="UP001168821">
    <property type="component" value="Unassembled WGS sequence"/>
</dbReference>
<comment type="caution">
    <text evidence="2">The sequence shown here is derived from an EMBL/GenBank/DDBJ whole genome shotgun (WGS) entry which is preliminary data.</text>
</comment>
<feature type="chain" id="PRO_5041216785" evidence="1">
    <location>
        <begin position="21"/>
        <end position="315"/>
    </location>
</feature>
<protein>
    <submittedName>
        <fullName evidence="2">Uncharacterized protein</fullName>
    </submittedName>
</protein>
<evidence type="ECO:0000256" key="1">
    <source>
        <dbReference type="SAM" id="SignalP"/>
    </source>
</evidence>
<dbReference type="EMBL" id="JALNTZ010000004">
    <property type="protein sequence ID" value="KAJ3654611.1"/>
    <property type="molecule type" value="Genomic_DNA"/>
</dbReference>
<keyword evidence="3" id="KW-1185">Reference proteome</keyword>
<name>A0AA38II81_9CUCU</name>
<dbReference type="AlphaFoldDB" id="A0AA38II81"/>
<reference evidence="2" key="1">
    <citation type="journal article" date="2023" name="G3 (Bethesda)">
        <title>Whole genome assemblies of Zophobas morio and Tenebrio molitor.</title>
        <authorList>
            <person name="Kaur S."/>
            <person name="Stinson S.A."/>
            <person name="diCenzo G.C."/>
        </authorList>
    </citation>
    <scope>NUCLEOTIDE SEQUENCE</scope>
    <source>
        <strain evidence="2">QUZm001</strain>
    </source>
</reference>